<reference evidence="3" key="1">
    <citation type="submission" date="2020-01" db="EMBL/GenBank/DDBJ databases">
        <title>Sphingomonas sp. strain CSW-10.</title>
        <authorList>
            <person name="Chen W.-M."/>
        </authorList>
    </citation>
    <scope>NUCLEOTIDE SEQUENCE [LARGE SCALE GENOMIC DNA]</scope>
    <source>
        <strain evidence="3">CCP-1</strain>
    </source>
</reference>
<dbReference type="RefSeq" id="WP_161767295.1">
    <property type="nucleotide sequence ID" value="NZ_JAAATW010000002.1"/>
</dbReference>
<dbReference type="InterPro" id="IPR006311">
    <property type="entry name" value="TAT_signal"/>
</dbReference>
<dbReference type="InterPro" id="IPR015943">
    <property type="entry name" value="WD40/YVTN_repeat-like_dom_sf"/>
</dbReference>
<dbReference type="EMBL" id="JAAATW010000002">
    <property type="protein sequence ID" value="NBE08302.1"/>
    <property type="molecule type" value="Genomic_DNA"/>
</dbReference>
<dbReference type="SUPFAM" id="SSF50969">
    <property type="entry name" value="YVTN repeat-like/Quinoprotein amine dehydrogenase"/>
    <property type="match status" value="1"/>
</dbReference>
<dbReference type="InterPro" id="IPR008311">
    <property type="entry name" value="UCP028101"/>
</dbReference>
<accession>A0ABW9Y8Z8</accession>
<name>A0ABW9Y8Z8_9RHOB</name>
<keyword evidence="3" id="KW-1185">Reference proteome</keyword>
<evidence type="ECO:0000256" key="1">
    <source>
        <dbReference type="SAM" id="SignalP"/>
    </source>
</evidence>
<dbReference type="PROSITE" id="PS51318">
    <property type="entry name" value="TAT"/>
    <property type="match status" value="1"/>
</dbReference>
<dbReference type="Gene3D" id="2.130.10.10">
    <property type="entry name" value="YVTN repeat-like/Quinoprotein amine dehydrogenase"/>
    <property type="match status" value="1"/>
</dbReference>
<dbReference type="Proteomes" id="UP001517376">
    <property type="component" value="Unassembled WGS sequence"/>
</dbReference>
<proteinExistence type="predicted"/>
<dbReference type="PIRSF" id="PIRSF028101">
    <property type="entry name" value="UCP028101"/>
    <property type="match status" value="1"/>
</dbReference>
<feature type="signal peptide" evidence="1">
    <location>
        <begin position="1"/>
        <end position="27"/>
    </location>
</feature>
<protein>
    <submittedName>
        <fullName evidence="2">DUF1513 domain-containing protein</fullName>
    </submittedName>
</protein>
<sequence length="360" mass="37053">MTTRRRFLAALAATGAATGAMPGLGWAAAGNPAYLAAAQDPGGSFVLVGLDPDGAETFRLALPARGHAGAGHPSRAEAVAFARRPGHYALVLDCATGALRHRLSPPDGRQFNGHGTFTRDGTRLFTSEQDSATSAGIIGIWDVAAGYRRMAEVASGGIGPHDLRLMPDGETLVIANGGIATDPTDRSKLNLATMRPNLSYLTLSGDLTEQVELDPTLWQNSIRHLAIRADGLVAFAMQWEGEADAAPPLLGLHRRGAPPLLAAAPLVDELAMQGYAGSVAFCGTGAEVAITSPRGGRLHRFDASGTFLGATSRADVCGLAPHGAGYLASDGLGGLIALGPEGPGALAHHALAFDNHIVML</sequence>
<feature type="chain" id="PRO_5047464860" evidence="1">
    <location>
        <begin position="28"/>
        <end position="360"/>
    </location>
</feature>
<comment type="caution">
    <text evidence="2">The sequence shown here is derived from an EMBL/GenBank/DDBJ whole genome shotgun (WGS) entry which is preliminary data.</text>
</comment>
<organism evidence="2 3">
    <name type="scientific">Paragemmobacter ruber</name>
    <dbReference type="NCBI Taxonomy" id="1985673"/>
    <lineage>
        <taxon>Bacteria</taxon>
        <taxon>Pseudomonadati</taxon>
        <taxon>Pseudomonadota</taxon>
        <taxon>Alphaproteobacteria</taxon>
        <taxon>Rhodobacterales</taxon>
        <taxon>Paracoccaceae</taxon>
        <taxon>Paragemmobacter</taxon>
    </lineage>
</organism>
<keyword evidence="1" id="KW-0732">Signal</keyword>
<evidence type="ECO:0000313" key="3">
    <source>
        <dbReference type="Proteomes" id="UP001517376"/>
    </source>
</evidence>
<dbReference type="InterPro" id="IPR011044">
    <property type="entry name" value="Quino_amine_DH_bsu"/>
</dbReference>
<dbReference type="Pfam" id="PF07433">
    <property type="entry name" value="DUF1513"/>
    <property type="match status" value="1"/>
</dbReference>
<gene>
    <name evidence="2" type="ORF">GU920_12205</name>
</gene>
<evidence type="ECO:0000313" key="2">
    <source>
        <dbReference type="EMBL" id="NBE08302.1"/>
    </source>
</evidence>